<feature type="chain" id="PRO_5035439159" description="WSC domain-containing protein" evidence="8">
    <location>
        <begin position="27"/>
        <end position="695"/>
    </location>
</feature>
<feature type="compositionally biased region" description="Low complexity" evidence="7">
    <location>
        <begin position="654"/>
        <end position="669"/>
    </location>
</feature>
<reference evidence="10" key="1">
    <citation type="journal article" date="2021" name="Nat. Commun.">
        <title>Genetic determinants of endophytism in the Arabidopsis root mycobiome.</title>
        <authorList>
            <person name="Mesny F."/>
            <person name="Miyauchi S."/>
            <person name="Thiergart T."/>
            <person name="Pickel B."/>
            <person name="Atanasova L."/>
            <person name="Karlsson M."/>
            <person name="Huettel B."/>
            <person name="Barry K.W."/>
            <person name="Haridas S."/>
            <person name="Chen C."/>
            <person name="Bauer D."/>
            <person name="Andreopoulos W."/>
            <person name="Pangilinan J."/>
            <person name="LaButti K."/>
            <person name="Riley R."/>
            <person name="Lipzen A."/>
            <person name="Clum A."/>
            <person name="Drula E."/>
            <person name="Henrissat B."/>
            <person name="Kohler A."/>
            <person name="Grigoriev I.V."/>
            <person name="Martin F.M."/>
            <person name="Hacquard S."/>
        </authorList>
    </citation>
    <scope>NUCLEOTIDE SEQUENCE</scope>
    <source>
        <strain evidence="10">MPI-CAGE-AT-0016</strain>
    </source>
</reference>
<feature type="region of interest" description="Disordered" evidence="7">
    <location>
        <begin position="607"/>
        <end position="669"/>
    </location>
</feature>
<organism evidence="10 11">
    <name type="scientific">Plectosphaerella cucumerina</name>
    <dbReference type="NCBI Taxonomy" id="40658"/>
    <lineage>
        <taxon>Eukaryota</taxon>
        <taxon>Fungi</taxon>
        <taxon>Dikarya</taxon>
        <taxon>Ascomycota</taxon>
        <taxon>Pezizomycotina</taxon>
        <taxon>Sordariomycetes</taxon>
        <taxon>Hypocreomycetidae</taxon>
        <taxon>Glomerellales</taxon>
        <taxon>Plectosphaerellaceae</taxon>
        <taxon>Plectosphaerella</taxon>
    </lineage>
</organism>
<keyword evidence="2" id="KW-0812">Transmembrane</keyword>
<dbReference type="AlphaFoldDB" id="A0A8K0X747"/>
<evidence type="ECO:0000256" key="3">
    <source>
        <dbReference type="ARBA" id="ARBA00022729"/>
    </source>
</evidence>
<keyword evidence="6" id="KW-0325">Glycoprotein</keyword>
<evidence type="ECO:0000256" key="1">
    <source>
        <dbReference type="ARBA" id="ARBA00004167"/>
    </source>
</evidence>
<gene>
    <name evidence="10" type="ORF">B0T11DRAFT_708</name>
</gene>
<feature type="region of interest" description="Disordered" evidence="7">
    <location>
        <begin position="555"/>
        <end position="591"/>
    </location>
</feature>
<dbReference type="PROSITE" id="PS51212">
    <property type="entry name" value="WSC"/>
    <property type="match status" value="1"/>
</dbReference>
<evidence type="ECO:0000256" key="6">
    <source>
        <dbReference type="ARBA" id="ARBA00023180"/>
    </source>
</evidence>
<dbReference type="PANTHER" id="PTHR24269:SF16">
    <property type="entry name" value="PROTEIN SLG1"/>
    <property type="match status" value="1"/>
</dbReference>
<comment type="caution">
    <text evidence="10">The sequence shown here is derived from an EMBL/GenBank/DDBJ whole genome shotgun (WGS) entry which is preliminary data.</text>
</comment>
<dbReference type="PANTHER" id="PTHR24269">
    <property type="entry name" value="KREMEN PROTEIN"/>
    <property type="match status" value="1"/>
</dbReference>
<feature type="region of interest" description="Disordered" evidence="7">
    <location>
        <begin position="25"/>
        <end position="99"/>
    </location>
</feature>
<name>A0A8K0X747_9PEZI</name>
<dbReference type="Proteomes" id="UP000813385">
    <property type="component" value="Unassembled WGS sequence"/>
</dbReference>
<dbReference type="Pfam" id="PF01822">
    <property type="entry name" value="WSC"/>
    <property type="match status" value="1"/>
</dbReference>
<feature type="compositionally biased region" description="Low complexity" evidence="7">
    <location>
        <begin position="607"/>
        <end position="639"/>
    </location>
</feature>
<keyword evidence="11" id="KW-1185">Reference proteome</keyword>
<keyword evidence="4" id="KW-1133">Transmembrane helix</keyword>
<feature type="compositionally biased region" description="Basic residues" evidence="7">
    <location>
        <begin position="555"/>
        <end position="578"/>
    </location>
</feature>
<sequence length="695" mass="73494">MRLRNHLLLGIASLAALGAATTTTEATSTEAESTSTSSQSSTSTLTSTSTDVSTSTDDSSSTQSSETDTMSTSITGSTSTTDSTSVEEPTTTTTLTTTSVTTVTVTPSITTTSTASTTTSTDGSSTRTVVVGDLTAINAQPTTVAGQPGFVMNATPGSGSSVVGTVQAPSGAQPGDSVKVTAEIIVTSRSEQNKRQIVSDNTSCDLIIALDREVVYNRTLVLTGGVGQRIESDEVPVKESARLDITQRCRAGREATLVIYNIALELVRGTSTSTATETTGTASTITTTVTDSITDSSITKTTATTSLPSTTGFPEFSNRFRFLGCVESSENYPTFFKAAKEADMTIGRCTEVCRGFDYAGVHTTGCYCGRALDGTRTRVVPAKECNLPCPGNPAEFCGGNRLLERGLSRRQAQPVPNFILLTVYAAISIIPPPVTTATATVTGRPHPSHVVCHDGRCDPVVIILKPYPGEDCRGEIVYEKIICEHCDYEHNWEPFRCEGNRCDGKVVYKPEECTRGCDKEIIVIERHCDKCIGGVIYKDQVIVIPPVTIDRNHTRSHTITRHKTHSRSHTVTRHHTRSKEHTVTLTESPATITTTVTPTISLTTSVSVSSASPSDSPSPSTSSPISESAPASSASPTSTRGDPRERIIDDPTETTETTATETSPAVTETSPVIVSGGERTIASLLSAVIGLVLFL</sequence>
<evidence type="ECO:0000313" key="11">
    <source>
        <dbReference type="Proteomes" id="UP000813385"/>
    </source>
</evidence>
<evidence type="ECO:0000256" key="4">
    <source>
        <dbReference type="ARBA" id="ARBA00022989"/>
    </source>
</evidence>
<dbReference type="GO" id="GO:0005886">
    <property type="term" value="C:plasma membrane"/>
    <property type="evidence" value="ECO:0007669"/>
    <property type="project" value="TreeGrafter"/>
</dbReference>
<keyword evidence="3 8" id="KW-0732">Signal</keyword>
<dbReference type="SMART" id="SM00321">
    <property type="entry name" value="WSC"/>
    <property type="match status" value="1"/>
</dbReference>
<evidence type="ECO:0000256" key="5">
    <source>
        <dbReference type="ARBA" id="ARBA00023136"/>
    </source>
</evidence>
<keyword evidence="5" id="KW-0472">Membrane</keyword>
<accession>A0A8K0X747</accession>
<dbReference type="OrthoDB" id="2019572at2759"/>
<evidence type="ECO:0000256" key="8">
    <source>
        <dbReference type="SAM" id="SignalP"/>
    </source>
</evidence>
<feature type="signal peptide" evidence="8">
    <location>
        <begin position="1"/>
        <end position="26"/>
    </location>
</feature>
<dbReference type="InterPro" id="IPR051836">
    <property type="entry name" value="Kremen_rcpt"/>
</dbReference>
<comment type="subcellular location">
    <subcellularLocation>
        <location evidence="1">Membrane</location>
        <topology evidence="1">Single-pass membrane protein</topology>
    </subcellularLocation>
</comment>
<dbReference type="InterPro" id="IPR002889">
    <property type="entry name" value="WSC_carb-bd"/>
</dbReference>
<proteinExistence type="predicted"/>
<evidence type="ECO:0000259" key="9">
    <source>
        <dbReference type="PROSITE" id="PS51212"/>
    </source>
</evidence>
<evidence type="ECO:0000256" key="2">
    <source>
        <dbReference type="ARBA" id="ARBA00022692"/>
    </source>
</evidence>
<evidence type="ECO:0000256" key="7">
    <source>
        <dbReference type="SAM" id="MobiDB-lite"/>
    </source>
</evidence>
<protein>
    <recommendedName>
        <fullName evidence="9">WSC domain-containing protein</fullName>
    </recommendedName>
</protein>
<dbReference type="EMBL" id="JAGPXD010000001">
    <property type="protein sequence ID" value="KAH7374461.1"/>
    <property type="molecule type" value="Genomic_DNA"/>
</dbReference>
<feature type="domain" description="WSC" evidence="9">
    <location>
        <begin position="319"/>
        <end position="409"/>
    </location>
</feature>
<evidence type="ECO:0000313" key="10">
    <source>
        <dbReference type="EMBL" id="KAH7374461.1"/>
    </source>
</evidence>